<dbReference type="AlphaFoldDB" id="A0A066Z2W1"/>
<gene>
    <name evidence="1" type="ORF">KCH_04790</name>
</gene>
<evidence type="ECO:0000313" key="1">
    <source>
        <dbReference type="EMBL" id="KDN87832.1"/>
    </source>
</evidence>
<protein>
    <submittedName>
        <fullName evidence="1">Uncharacterized protein</fullName>
    </submittedName>
</protein>
<dbReference type="Proteomes" id="UP000027178">
    <property type="component" value="Unassembled WGS sequence"/>
</dbReference>
<evidence type="ECO:0000313" key="2">
    <source>
        <dbReference type="Proteomes" id="UP000027178"/>
    </source>
</evidence>
<dbReference type="OrthoDB" id="4334735at2"/>
<sequence>MTDQPVLRLTLTHLVGPADAVVAPQWLTEHLWCQARAVDRLEHVRVRVAPGRIGVAMFVLAADEFGAVRSARAVCARALGASGELRGWRFAE</sequence>
<name>A0A066Z2W1_9ACTN</name>
<keyword evidence="2" id="KW-1185">Reference proteome</keyword>
<proteinExistence type="predicted"/>
<dbReference type="RefSeq" id="WP_035858480.1">
    <property type="nucleotide sequence ID" value="NZ_KK853997.1"/>
</dbReference>
<dbReference type="HOGENOM" id="CLU_2409372_0_0_11"/>
<dbReference type="EMBL" id="JNBY01000015">
    <property type="protein sequence ID" value="KDN87832.1"/>
    <property type="molecule type" value="Genomic_DNA"/>
</dbReference>
<comment type="caution">
    <text evidence="1">The sequence shown here is derived from an EMBL/GenBank/DDBJ whole genome shotgun (WGS) entry which is preliminary data.</text>
</comment>
<organism evidence="1 2">
    <name type="scientific">Kitasatospora cheerisanensis KCTC 2395</name>
    <dbReference type="NCBI Taxonomy" id="1348663"/>
    <lineage>
        <taxon>Bacteria</taxon>
        <taxon>Bacillati</taxon>
        <taxon>Actinomycetota</taxon>
        <taxon>Actinomycetes</taxon>
        <taxon>Kitasatosporales</taxon>
        <taxon>Streptomycetaceae</taxon>
        <taxon>Kitasatospora</taxon>
    </lineage>
</organism>
<accession>A0A066Z2W1</accession>
<reference evidence="1 2" key="1">
    <citation type="submission" date="2014-05" db="EMBL/GenBank/DDBJ databases">
        <title>Draft Genome Sequence of Kitasatospora cheerisanensis KCTC 2395.</title>
        <authorList>
            <person name="Nam D.H."/>
        </authorList>
    </citation>
    <scope>NUCLEOTIDE SEQUENCE [LARGE SCALE GENOMIC DNA]</scope>
    <source>
        <strain evidence="1 2">KCTC 2395</strain>
    </source>
</reference>
<dbReference type="PATRIC" id="fig|1348663.4.peg.451"/>